<reference evidence="2" key="1">
    <citation type="submission" date="2025-08" db="UniProtKB">
        <authorList>
            <consortium name="RefSeq"/>
        </authorList>
    </citation>
    <scope>IDENTIFICATION</scope>
    <source>
        <tissue evidence="2">Skeletal muscle</tissue>
    </source>
</reference>
<dbReference type="RefSeq" id="XP_013912432.1">
    <property type="nucleotide sequence ID" value="XM_014056957.1"/>
</dbReference>
<protein>
    <submittedName>
        <fullName evidence="2">Uncharacterized protein LOC106541486</fullName>
    </submittedName>
</protein>
<gene>
    <name evidence="2" type="primary">LOC106541486</name>
</gene>
<evidence type="ECO:0000313" key="1">
    <source>
        <dbReference type="Proteomes" id="UP000504617"/>
    </source>
</evidence>
<dbReference type="AlphaFoldDB" id="A0A6I9XEY4"/>
<accession>A0A6I9XEY4</accession>
<dbReference type="KEGG" id="tsr:106541486"/>
<sequence>MLEQALQRYGNDSKHCGIEMLASKTALMKINVIRMLKNSNAATVDDGTGKGYGCDFTMVWLSNVYVKSASVPYHWKNGIIVPLANLSRAQRIPQAPFKNLKYSRWTERNAERESESRELFSARHFLARAKRGENRQSFNLHRGAIARDEEKPESCRKETCYFPNSVASYLVIRFNIIDKVNDLSMKNKDILLHQFPNTRLNSRTVFLKHKTGYSCWMKTKENDLINVHRAAAQYSIEARTKKSTLIK</sequence>
<proteinExistence type="predicted"/>
<evidence type="ECO:0000313" key="2">
    <source>
        <dbReference type="RefSeq" id="XP_013912432.1"/>
    </source>
</evidence>
<dbReference type="Proteomes" id="UP000504617">
    <property type="component" value="Unplaced"/>
</dbReference>
<organism evidence="1 2">
    <name type="scientific">Thamnophis sirtalis</name>
    <dbReference type="NCBI Taxonomy" id="35019"/>
    <lineage>
        <taxon>Eukaryota</taxon>
        <taxon>Metazoa</taxon>
        <taxon>Chordata</taxon>
        <taxon>Craniata</taxon>
        <taxon>Vertebrata</taxon>
        <taxon>Euteleostomi</taxon>
        <taxon>Lepidosauria</taxon>
        <taxon>Squamata</taxon>
        <taxon>Bifurcata</taxon>
        <taxon>Unidentata</taxon>
        <taxon>Episquamata</taxon>
        <taxon>Toxicofera</taxon>
        <taxon>Serpentes</taxon>
        <taxon>Colubroidea</taxon>
        <taxon>Colubridae</taxon>
        <taxon>Natricinae</taxon>
        <taxon>Thamnophis</taxon>
    </lineage>
</organism>
<dbReference type="GeneID" id="106541486"/>
<keyword evidence="1" id="KW-1185">Reference proteome</keyword>
<name>A0A6I9XEY4_9SAUR</name>